<name>A0A5A7PDF0_STRAF</name>
<evidence type="ECO:0000313" key="3">
    <source>
        <dbReference type="Proteomes" id="UP000325081"/>
    </source>
</evidence>
<protein>
    <submittedName>
        <fullName evidence="2">ABC-2 and Plant PDR ABC-type transporter family protein</fullName>
    </submittedName>
</protein>
<organism evidence="2 3">
    <name type="scientific">Striga asiatica</name>
    <name type="common">Asiatic witchweed</name>
    <name type="synonym">Buchnera asiatica</name>
    <dbReference type="NCBI Taxonomy" id="4170"/>
    <lineage>
        <taxon>Eukaryota</taxon>
        <taxon>Viridiplantae</taxon>
        <taxon>Streptophyta</taxon>
        <taxon>Embryophyta</taxon>
        <taxon>Tracheophyta</taxon>
        <taxon>Spermatophyta</taxon>
        <taxon>Magnoliopsida</taxon>
        <taxon>eudicotyledons</taxon>
        <taxon>Gunneridae</taxon>
        <taxon>Pentapetalae</taxon>
        <taxon>asterids</taxon>
        <taxon>lamiids</taxon>
        <taxon>Lamiales</taxon>
        <taxon>Orobanchaceae</taxon>
        <taxon>Buchnereae</taxon>
        <taxon>Striga</taxon>
    </lineage>
</organism>
<sequence length="142" mass="15982">MRGLWKRRKQGREPDGSRDPWGGRRWWRWHWHLKTEDCVPHGLFYGEARKHVRFGLEDGAADDDHSSAPGVSHGLSQLSGPTRADDDLATYLVATEPVVAAVSVREGEKGVVGEEWATAVERHATDDLPIPEHDICWEPPVD</sequence>
<reference evidence="3" key="1">
    <citation type="journal article" date="2019" name="Curr. Biol.">
        <title>Genome Sequence of Striga asiatica Provides Insight into the Evolution of Plant Parasitism.</title>
        <authorList>
            <person name="Yoshida S."/>
            <person name="Kim S."/>
            <person name="Wafula E.K."/>
            <person name="Tanskanen J."/>
            <person name="Kim Y.M."/>
            <person name="Honaas L."/>
            <person name="Yang Z."/>
            <person name="Spallek T."/>
            <person name="Conn C.E."/>
            <person name="Ichihashi Y."/>
            <person name="Cheong K."/>
            <person name="Cui S."/>
            <person name="Der J.P."/>
            <person name="Gundlach H."/>
            <person name="Jiao Y."/>
            <person name="Hori C."/>
            <person name="Ishida J.K."/>
            <person name="Kasahara H."/>
            <person name="Kiba T."/>
            <person name="Kim M.S."/>
            <person name="Koo N."/>
            <person name="Laohavisit A."/>
            <person name="Lee Y.H."/>
            <person name="Lumba S."/>
            <person name="McCourt P."/>
            <person name="Mortimer J.C."/>
            <person name="Mutuku J.M."/>
            <person name="Nomura T."/>
            <person name="Sasaki-Sekimoto Y."/>
            <person name="Seto Y."/>
            <person name="Wang Y."/>
            <person name="Wakatake T."/>
            <person name="Sakakibara H."/>
            <person name="Demura T."/>
            <person name="Yamaguchi S."/>
            <person name="Yoneyama K."/>
            <person name="Manabe R.I."/>
            <person name="Nelson D.C."/>
            <person name="Schulman A.H."/>
            <person name="Timko M.P."/>
            <person name="dePamphilis C.W."/>
            <person name="Choi D."/>
            <person name="Shirasu K."/>
        </authorList>
    </citation>
    <scope>NUCLEOTIDE SEQUENCE [LARGE SCALE GENOMIC DNA]</scope>
    <source>
        <strain evidence="3">cv. UVA1</strain>
    </source>
</reference>
<dbReference type="AlphaFoldDB" id="A0A5A7PDF0"/>
<dbReference type="EMBL" id="BKCP01004361">
    <property type="protein sequence ID" value="GER30578.1"/>
    <property type="molecule type" value="Genomic_DNA"/>
</dbReference>
<evidence type="ECO:0000256" key="1">
    <source>
        <dbReference type="SAM" id="MobiDB-lite"/>
    </source>
</evidence>
<evidence type="ECO:0000313" key="2">
    <source>
        <dbReference type="EMBL" id="GER30578.1"/>
    </source>
</evidence>
<gene>
    <name evidence="2" type="ORF">STAS_06528</name>
</gene>
<feature type="region of interest" description="Disordered" evidence="1">
    <location>
        <begin position="58"/>
        <end position="81"/>
    </location>
</feature>
<proteinExistence type="predicted"/>
<dbReference type="Proteomes" id="UP000325081">
    <property type="component" value="Unassembled WGS sequence"/>
</dbReference>
<accession>A0A5A7PDF0</accession>
<comment type="caution">
    <text evidence="2">The sequence shown here is derived from an EMBL/GenBank/DDBJ whole genome shotgun (WGS) entry which is preliminary data.</text>
</comment>
<keyword evidence="3" id="KW-1185">Reference proteome</keyword>